<dbReference type="EMBL" id="JNBR01002430">
    <property type="protein sequence ID" value="OQR82586.1"/>
    <property type="molecule type" value="Genomic_DNA"/>
</dbReference>
<sequence length="427" mass="45805">MTRLALWVLVAVALFVDAAKDYYKILGVPKNFNDRQLKKAYRTLALKYHPDKADEADRDAAQAKFLEVAEAYEVLSDPKKKEEYDLYGADGPNAGPQGGPQAGPQGGGRQFRGDPFEMFNQFFGGGGGRRGRGGHQEFQFSGMDGFGGFGGGGNPFGGGGSPFGGGRPQQQPPAPLYSKESGITRLTPKKFPGKSAKNEWLVQFYSAADKKCVKFKPAFEAVARDLRGRVKVGAVDCDKHKALCQKYQVASLPSFGYILDGAFTPYEGDLDEYLVYNFAFTKYAARLKARRDAGDVDELHSGNQAKLCGLGKEADPASAAAICAVFVLPSAPTAAQKALVKATAAKYKAQKGLHVVFVNAKDHTRLLNKLQAPATPTLLVVRARTKQVRVGVLAGAFDDAGVSATLERAIGGDLAMKSFPATTVDFK</sequence>
<dbReference type="InterPro" id="IPR036869">
    <property type="entry name" value="J_dom_sf"/>
</dbReference>
<dbReference type="SMART" id="SM00271">
    <property type="entry name" value="DnaJ"/>
    <property type="match status" value="1"/>
</dbReference>
<keyword evidence="2" id="KW-0732">Signal</keyword>
<keyword evidence="6" id="KW-1185">Reference proteome</keyword>
<feature type="domain" description="J" evidence="3">
    <location>
        <begin position="21"/>
        <end position="88"/>
    </location>
</feature>
<organism evidence="4">
    <name type="scientific">Achlya hypogyna</name>
    <name type="common">Oomycete</name>
    <name type="synonym">Protoachlya hypogyna</name>
    <dbReference type="NCBI Taxonomy" id="1202772"/>
    <lineage>
        <taxon>Eukaryota</taxon>
        <taxon>Sar</taxon>
        <taxon>Stramenopiles</taxon>
        <taxon>Oomycota</taxon>
        <taxon>Saprolegniomycetes</taxon>
        <taxon>Saprolegniales</taxon>
        <taxon>Achlyaceae</taxon>
        <taxon>Achlya</taxon>
    </lineage>
</organism>
<dbReference type="PRINTS" id="PR00625">
    <property type="entry name" value="JDOMAIN"/>
</dbReference>
<evidence type="ECO:0000313" key="5">
    <source>
        <dbReference type="EMBL" id="OQR82586.1"/>
    </source>
</evidence>
<evidence type="ECO:0000259" key="3">
    <source>
        <dbReference type="PROSITE" id="PS50076"/>
    </source>
</evidence>
<feature type="compositionally biased region" description="Gly residues" evidence="1">
    <location>
        <begin position="96"/>
        <end position="110"/>
    </location>
</feature>
<dbReference type="SUPFAM" id="SSF52833">
    <property type="entry name" value="Thioredoxin-like"/>
    <property type="match status" value="1"/>
</dbReference>
<dbReference type="AlphaFoldDB" id="A0A0A7CNL3"/>
<dbReference type="OrthoDB" id="10250354at2759"/>
<dbReference type="InterPro" id="IPR052842">
    <property type="entry name" value="ER_Co-chaperone"/>
</dbReference>
<accession>A0A0A7CNL3</accession>
<dbReference type="Gene3D" id="3.40.30.10">
    <property type="entry name" value="Glutaredoxin"/>
    <property type="match status" value="1"/>
</dbReference>
<protein>
    <submittedName>
        <fullName evidence="4">Secreted protein</fullName>
    </submittedName>
    <submittedName>
        <fullName evidence="5">Type II (General) Secretory Pathway (IISP) Family</fullName>
    </submittedName>
</protein>
<dbReference type="InterPro" id="IPR001623">
    <property type="entry name" value="DnaJ_domain"/>
</dbReference>
<evidence type="ECO:0000256" key="2">
    <source>
        <dbReference type="SAM" id="SignalP"/>
    </source>
</evidence>
<dbReference type="Pfam" id="PF00085">
    <property type="entry name" value="Thioredoxin"/>
    <property type="match status" value="1"/>
</dbReference>
<gene>
    <name evidence="5" type="ORF">ACHHYP_15744</name>
</gene>
<feature type="signal peptide" evidence="2">
    <location>
        <begin position="1"/>
        <end position="18"/>
    </location>
</feature>
<reference evidence="4 6" key="1">
    <citation type="journal article" date="2014" name="Genome Biol. Evol.">
        <title>The secreted proteins of Achlya hypogyna and Thraustotheca clavata identify the ancestral oomycete secretome and reveal gene acquisitions by horizontal gene transfer.</title>
        <authorList>
            <person name="Misner I."/>
            <person name="Blouin N."/>
            <person name="Leonard G."/>
            <person name="Richards T.A."/>
            <person name="Lane C.E."/>
        </authorList>
    </citation>
    <scope>NUCLEOTIDE SEQUENCE</scope>
    <source>
        <strain evidence="4 6">ATCC 48635</strain>
    </source>
</reference>
<dbReference type="EMBL" id="KM038976">
    <property type="protein sequence ID" value="AIG56437.1"/>
    <property type="molecule type" value="Genomic_DNA"/>
</dbReference>
<evidence type="ECO:0000313" key="6">
    <source>
        <dbReference type="Proteomes" id="UP000243579"/>
    </source>
</evidence>
<evidence type="ECO:0000313" key="4">
    <source>
        <dbReference type="EMBL" id="AIG56437.1"/>
    </source>
</evidence>
<dbReference type="InterPro" id="IPR013766">
    <property type="entry name" value="Thioredoxin_domain"/>
</dbReference>
<dbReference type="CDD" id="cd06257">
    <property type="entry name" value="DnaJ"/>
    <property type="match status" value="1"/>
</dbReference>
<feature type="region of interest" description="Disordered" evidence="1">
    <location>
        <begin position="83"/>
        <end position="190"/>
    </location>
</feature>
<dbReference type="Pfam" id="PF00226">
    <property type="entry name" value="DnaJ"/>
    <property type="match status" value="1"/>
</dbReference>
<feature type="chain" id="PRO_5002026857" evidence="2">
    <location>
        <begin position="19"/>
        <end position="427"/>
    </location>
</feature>
<dbReference type="SUPFAM" id="SSF46565">
    <property type="entry name" value="Chaperone J-domain"/>
    <property type="match status" value="1"/>
</dbReference>
<dbReference type="PROSITE" id="PS50076">
    <property type="entry name" value="DNAJ_2"/>
    <property type="match status" value="1"/>
</dbReference>
<proteinExistence type="predicted"/>
<dbReference type="STRING" id="1202772.A0A0A7CNL3"/>
<dbReference type="PANTHER" id="PTHR45184">
    <property type="entry name" value="DNAJ PROTEIN ERDJ3A"/>
    <property type="match status" value="1"/>
</dbReference>
<dbReference type="InterPro" id="IPR036249">
    <property type="entry name" value="Thioredoxin-like_sf"/>
</dbReference>
<evidence type="ECO:0000256" key="1">
    <source>
        <dbReference type="SAM" id="MobiDB-lite"/>
    </source>
</evidence>
<feature type="compositionally biased region" description="Gly residues" evidence="1">
    <location>
        <begin position="144"/>
        <end position="167"/>
    </location>
</feature>
<name>A0A0A7CNL3_ACHHY</name>
<dbReference type="Proteomes" id="UP000243579">
    <property type="component" value="Unassembled WGS sequence"/>
</dbReference>
<dbReference type="Gene3D" id="1.10.287.110">
    <property type="entry name" value="DnaJ domain"/>
    <property type="match status" value="1"/>
</dbReference>
<dbReference type="PANTHER" id="PTHR45184:SF1">
    <property type="entry name" value="DNAJ PROTEIN ERDJ3A"/>
    <property type="match status" value="1"/>
</dbReference>